<proteinExistence type="predicted"/>
<comment type="caution">
    <text evidence="1">The sequence shown here is derived from an EMBL/GenBank/DDBJ whole genome shotgun (WGS) entry which is preliminary data.</text>
</comment>
<evidence type="ECO:0008006" key="3">
    <source>
        <dbReference type="Google" id="ProtNLM"/>
    </source>
</evidence>
<gene>
    <name evidence="1" type="ORF">FJTKL_00816</name>
</gene>
<evidence type="ECO:0000313" key="1">
    <source>
        <dbReference type="EMBL" id="KAL2276502.1"/>
    </source>
</evidence>
<evidence type="ECO:0000313" key="2">
    <source>
        <dbReference type="Proteomes" id="UP001600888"/>
    </source>
</evidence>
<sequence length="481" mass="54848">MANPQDLPSTQMAFTKYPELPKDIRLMIIDEAIEVTHQEYRKGSPWKPVKPYLFPLASVNYEWNRVIEMLLFNRMKITPSSLSEFAEICGKRHGRLNIIRLSIKRTEVPSGDRPEAYVGAAVAQFFNIMKDWSHMDRERQGLLEVLLKLNTILRDHPPSSLNCDFGTLPKVPIIGALCEAGTERLLHPSSSLRLYQSCPNIRHATLGLPFLDHSNKSIEQARNAITSLASAQPDLRHLGLTACWHPSRQTRVRDAWMPAADCVAAFPPSWTNNLVELNLKNVHDLPRFFLEAGRSAWPNLKVMSLRGVVDNENKSEEEIEDIARETCAALVQGLTTMLPGMPKITTVSIELISTVLNSGLIILVGMRLGNPVHVDNHDWPEFYSWIQSCSYRFVPSHDSGVVLAVGTDFPGHLATELQHTVRRHQLKDLGVFCENELSPWGNRRLFWQWNSEEQCWDAAFEEEEDEFIYQMGEYFDWTKSM</sequence>
<dbReference type="Proteomes" id="UP001600888">
    <property type="component" value="Unassembled WGS sequence"/>
</dbReference>
<organism evidence="1 2">
    <name type="scientific">Diaporthe vaccinii</name>
    <dbReference type="NCBI Taxonomy" id="105482"/>
    <lineage>
        <taxon>Eukaryota</taxon>
        <taxon>Fungi</taxon>
        <taxon>Dikarya</taxon>
        <taxon>Ascomycota</taxon>
        <taxon>Pezizomycotina</taxon>
        <taxon>Sordariomycetes</taxon>
        <taxon>Sordariomycetidae</taxon>
        <taxon>Diaporthales</taxon>
        <taxon>Diaporthaceae</taxon>
        <taxon>Diaporthe</taxon>
        <taxon>Diaporthe eres species complex</taxon>
    </lineage>
</organism>
<dbReference type="EMBL" id="JBAWTH010000112">
    <property type="protein sequence ID" value="KAL2276502.1"/>
    <property type="molecule type" value="Genomic_DNA"/>
</dbReference>
<accession>A0ABR4E246</accession>
<protein>
    <recommendedName>
        <fullName evidence="3">F-box domain-containing protein</fullName>
    </recommendedName>
</protein>
<name>A0ABR4E246_9PEZI</name>
<reference evidence="1 2" key="1">
    <citation type="submission" date="2024-03" db="EMBL/GenBank/DDBJ databases">
        <title>A high-quality draft genome sequence of Diaporthe vaccinii, a causative agent of upright dieback and viscid rot disease in cranberry plants.</title>
        <authorList>
            <person name="Sarrasin M."/>
            <person name="Lang B.F."/>
            <person name="Burger G."/>
        </authorList>
    </citation>
    <scope>NUCLEOTIDE SEQUENCE [LARGE SCALE GENOMIC DNA]</scope>
    <source>
        <strain evidence="1 2">IS7</strain>
    </source>
</reference>
<keyword evidence="2" id="KW-1185">Reference proteome</keyword>